<organism evidence="2 3">
    <name type="scientific">Streptomyces liliiviolaceus</name>
    <dbReference type="NCBI Taxonomy" id="2823109"/>
    <lineage>
        <taxon>Bacteria</taxon>
        <taxon>Bacillati</taxon>
        <taxon>Actinomycetota</taxon>
        <taxon>Actinomycetes</taxon>
        <taxon>Kitasatosporales</taxon>
        <taxon>Streptomycetaceae</taxon>
        <taxon>Streptomyces</taxon>
    </lineage>
</organism>
<dbReference type="EMBL" id="JAGPYQ010000001">
    <property type="protein sequence ID" value="MBQ0849970.1"/>
    <property type="molecule type" value="Genomic_DNA"/>
</dbReference>
<evidence type="ECO:0000259" key="1">
    <source>
        <dbReference type="PROSITE" id="PS51186"/>
    </source>
</evidence>
<dbReference type="PANTHER" id="PTHR43328">
    <property type="entry name" value="ACETYLTRANSFERASE-RELATED"/>
    <property type="match status" value="1"/>
</dbReference>
<feature type="domain" description="N-acetyltransferase" evidence="1">
    <location>
        <begin position="18"/>
        <end position="171"/>
    </location>
</feature>
<dbReference type="PROSITE" id="PS51186">
    <property type="entry name" value="GNAT"/>
    <property type="match status" value="1"/>
</dbReference>
<keyword evidence="3" id="KW-1185">Reference proteome</keyword>
<proteinExistence type="predicted"/>
<dbReference type="InterPro" id="IPR000182">
    <property type="entry name" value="GNAT_dom"/>
</dbReference>
<evidence type="ECO:0000313" key="2">
    <source>
        <dbReference type="EMBL" id="MBQ0849970.1"/>
    </source>
</evidence>
<dbReference type="RefSeq" id="WP_210883805.1">
    <property type="nucleotide sequence ID" value="NZ_JAGPYQ010000001.1"/>
</dbReference>
<dbReference type="AlphaFoldDB" id="A0A941B451"/>
<name>A0A941B451_9ACTN</name>
<comment type="caution">
    <text evidence="2">The sequence shown here is derived from an EMBL/GenBank/DDBJ whole genome shotgun (WGS) entry which is preliminary data.</text>
</comment>
<accession>A0A941B451</accession>
<dbReference type="PANTHER" id="PTHR43328:SF1">
    <property type="entry name" value="N-ACETYLTRANSFERASE DOMAIN-CONTAINING PROTEIN"/>
    <property type="match status" value="1"/>
</dbReference>
<protein>
    <submittedName>
        <fullName evidence="2">GNAT family N-acetyltransferase</fullName>
    </submittedName>
</protein>
<dbReference type="InterPro" id="IPR016181">
    <property type="entry name" value="Acyl_CoA_acyltransferase"/>
</dbReference>
<evidence type="ECO:0000313" key="3">
    <source>
        <dbReference type="Proteomes" id="UP000677413"/>
    </source>
</evidence>
<reference evidence="2 3" key="1">
    <citation type="submission" date="2021-04" db="EMBL/GenBank/DDBJ databases">
        <authorList>
            <person name="Tang X."/>
            <person name="Zhou X."/>
            <person name="Chen X."/>
            <person name="Cernava T."/>
            <person name="Zhang C."/>
        </authorList>
    </citation>
    <scope>NUCLEOTIDE SEQUENCE [LARGE SCALE GENOMIC DNA]</scope>
    <source>
        <strain evidence="2 3">BH-SS-21</strain>
    </source>
</reference>
<dbReference type="Proteomes" id="UP000677413">
    <property type="component" value="Unassembled WGS sequence"/>
</dbReference>
<dbReference type="GO" id="GO:0016747">
    <property type="term" value="F:acyltransferase activity, transferring groups other than amino-acyl groups"/>
    <property type="evidence" value="ECO:0007669"/>
    <property type="project" value="InterPro"/>
</dbReference>
<dbReference type="Pfam" id="PF13302">
    <property type="entry name" value="Acetyltransf_3"/>
    <property type="match status" value="1"/>
</dbReference>
<dbReference type="SUPFAM" id="SSF55729">
    <property type="entry name" value="Acyl-CoA N-acyltransferases (Nat)"/>
    <property type="match status" value="1"/>
</dbReference>
<dbReference type="Gene3D" id="3.40.630.30">
    <property type="match status" value="1"/>
</dbReference>
<gene>
    <name evidence="2" type="ORF">J8N05_17345</name>
</gene>
<sequence length="171" mass="18764">MSDPSRPSPPSSPFPVEVELREVHDSDLPVFFRQTNDPESALMAAFTHKDPTDRDAFDAHWKRVRASSAVNRTILVDGDVVGNAAVYGEPGEREVTYWIDRAYWGRGIATAALRALLVAVPERPLYGRAAADNAGSLRVLEKCGFVVIGRDRGFANARGAEIDEIVLKLSE</sequence>